<feature type="domain" description="Methyl-accepting transducer" evidence="4">
    <location>
        <begin position="32"/>
        <end position="272"/>
    </location>
</feature>
<dbReference type="PANTHER" id="PTHR32089">
    <property type="entry name" value="METHYL-ACCEPTING CHEMOTAXIS PROTEIN MCPB"/>
    <property type="match status" value="1"/>
</dbReference>
<dbReference type="PROSITE" id="PS50111">
    <property type="entry name" value="CHEMOTAXIS_TRANSDUC_2"/>
    <property type="match status" value="1"/>
</dbReference>
<dbReference type="SUPFAM" id="SSF58104">
    <property type="entry name" value="Methyl-accepting chemotaxis protein (MCP) signaling domain"/>
    <property type="match status" value="1"/>
</dbReference>
<dbReference type="PANTHER" id="PTHR32089:SF112">
    <property type="entry name" value="LYSOZYME-LIKE PROTEIN-RELATED"/>
    <property type="match status" value="1"/>
</dbReference>
<evidence type="ECO:0000259" key="4">
    <source>
        <dbReference type="PROSITE" id="PS50111"/>
    </source>
</evidence>
<evidence type="ECO:0000256" key="1">
    <source>
        <dbReference type="ARBA" id="ARBA00023224"/>
    </source>
</evidence>
<dbReference type="AlphaFoldDB" id="A4U5I6"/>
<gene>
    <name evidence="5" type="ORF">MGR_4211</name>
</gene>
<feature type="coiled-coil region" evidence="3">
    <location>
        <begin position="110"/>
        <end position="137"/>
    </location>
</feature>
<dbReference type="SMART" id="SM00283">
    <property type="entry name" value="MA"/>
    <property type="match status" value="1"/>
</dbReference>
<dbReference type="InterPro" id="IPR004089">
    <property type="entry name" value="MCPsignal_dom"/>
</dbReference>
<dbReference type="GO" id="GO:0007165">
    <property type="term" value="P:signal transduction"/>
    <property type="evidence" value="ECO:0007669"/>
    <property type="project" value="UniProtKB-KW"/>
</dbReference>
<dbReference type="GO" id="GO:0016020">
    <property type="term" value="C:membrane"/>
    <property type="evidence" value="ECO:0007669"/>
    <property type="project" value="InterPro"/>
</dbReference>
<evidence type="ECO:0000256" key="2">
    <source>
        <dbReference type="PROSITE-ProRule" id="PRU00284"/>
    </source>
</evidence>
<organism evidence="5">
    <name type="scientific">Magnetospirillum gryphiswaldense</name>
    <dbReference type="NCBI Taxonomy" id="55518"/>
    <lineage>
        <taxon>Bacteria</taxon>
        <taxon>Pseudomonadati</taxon>
        <taxon>Pseudomonadota</taxon>
        <taxon>Alphaproteobacteria</taxon>
        <taxon>Rhodospirillales</taxon>
        <taxon>Rhodospirillaceae</taxon>
        <taxon>Magnetospirillum</taxon>
    </lineage>
</organism>
<evidence type="ECO:0000313" key="5">
    <source>
        <dbReference type="EMBL" id="CAM78143.1"/>
    </source>
</evidence>
<protein>
    <submittedName>
        <fullName evidence="5">Methyl-aceppting chemotaxis transducer</fullName>
    </submittedName>
</protein>
<name>A4U5I6_9PROT</name>
<sequence>MPQGRARMNVHVGEVRPESDKADHFASEVLEKIENLSLEVADIAGTIDGLAKFVKHQEELFGHLKGIAHTMAEAIRRIDSAGRETRDVTSQAGRQSSESLETIGAALGDINRLVGSVQGIEERLEELEGALGEVSTMSRDIQKIARQTNLLALNATIEAARAGEAGKGFAVVATEVKTLARQTADVTDGIDQTVGKLSGSVTDLISSSTDTLRMADSVNSGVGVINEAVSVFGRAIDTVESRVGDISEAASTSMSQCSDVITEIDKFFEGISMTSESLRRADERITSLLSNSEELIGFIADSGFRTGDTPFITLVQEVAGKVAALFTQAVESGQITLEALFDENYQEISGSNPIQHMTKFVTLTDKLLPPLQEPVLDFDPRVAFCATVDRNGFLPTHNNKFSQKPSHDPVWNNANCRNRRIFNDRTGLRAGRNTQTFLLQTYRRDMGGGKFVMMKDVSAPVTIKGRHWGGVRIGYRITS</sequence>
<dbReference type="EMBL" id="CU459003">
    <property type="protein sequence ID" value="CAM78143.1"/>
    <property type="molecule type" value="Genomic_DNA"/>
</dbReference>
<keyword evidence="3" id="KW-0175">Coiled coil</keyword>
<keyword evidence="1 2" id="KW-0807">Transducer</keyword>
<accession>A4U5I6</accession>
<proteinExistence type="predicted"/>
<reference evidence="5" key="1">
    <citation type="journal article" date="2007" name="J. Bacteriol.">
        <title>Comparative genome analysis of four magnetotactic bacteria reveals a complex set of group-specific genes implicated in magnetosome biomineralization and function.</title>
        <authorList>
            <person name="Richter M."/>
            <person name="Kube M."/>
            <person name="Bazylinski D.A."/>
            <person name="Lombardot T."/>
            <person name="Gloeckner F.O."/>
            <person name="Reinhardt R."/>
            <person name="Schueler D."/>
        </authorList>
    </citation>
    <scope>NUCLEOTIDE SEQUENCE</scope>
    <source>
        <strain evidence="5">MSR-1</strain>
    </source>
</reference>
<evidence type="ECO:0000256" key="3">
    <source>
        <dbReference type="SAM" id="Coils"/>
    </source>
</evidence>
<dbReference type="Gene3D" id="1.10.287.950">
    <property type="entry name" value="Methyl-accepting chemotaxis protein"/>
    <property type="match status" value="1"/>
</dbReference>
<dbReference type="Pfam" id="PF00015">
    <property type="entry name" value="MCPsignal"/>
    <property type="match status" value="1"/>
</dbReference>